<dbReference type="HAMAP" id="MF_00147_B">
    <property type="entry name" value="TIM_B"/>
    <property type="match status" value="1"/>
</dbReference>
<dbReference type="GO" id="GO:0004807">
    <property type="term" value="F:triose-phosphate isomerase activity"/>
    <property type="evidence" value="ECO:0007669"/>
    <property type="project" value="UniProtKB-UniRule"/>
</dbReference>
<evidence type="ECO:0000256" key="11">
    <source>
        <dbReference type="ARBA" id="ARBA00023235"/>
    </source>
</evidence>
<comment type="subcellular location">
    <subcellularLocation>
        <location evidence="13 14">Cytoplasm</location>
    </subcellularLocation>
</comment>
<evidence type="ECO:0000313" key="16">
    <source>
        <dbReference type="Proteomes" id="UP000061704"/>
    </source>
</evidence>
<dbReference type="STRING" id="476281.ICMP_644"/>
<dbReference type="NCBIfam" id="TIGR00419">
    <property type="entry name" value="tim"/>
    <property type="match status" value="1"/>
</dbReference>
<dbReference type="PROSITE" id="PS51440">
    <property type="entry name" value="TIM_2"/>
    <property type="match status" value="1"/>
</dbReference>
<dbReference type="UniPathway" id="UPA00109">
    <property type="reaction ID" value="UER00189"/>
</dbReference>
<dbReference type="GO" id="GO:0006096">
    <property type="term" value="P:glycolytic process"/>
    <property type="evidence" value="ECO:0007669"/>
    <property type="project" value="UniProtKB-UniRule"/>
</dbReference>
<comment type="caution">
    <text evidence="13">Lacks conserved residue(s) required for the propagation of feature annotation.</text>
</comment>
<comment type="subunit">
    <text evidence="5 13 14">Homodimer.</text>
</comment>
<dbReference type="HOGENOM" id="CLU_024251_2_1_6"/>
<keyword evidence="16" id="KW-1185">Reference proteome</keyword>
<comment type="function">
    <text evidence="12 13">Involved in the gluconeogenesis. Catalyzes stereospecifically the conversion of dihydroxyacetone phosphate (DHAP) to D-glyceraldehyde-3-phosphate (G3P).</text>
</comment>
<comment type="pathway">
    <text evidence="13 14">Carbohydrate degradation; glycolysis; D-glyceraldehyde 3-phosphate from glycerone phosphate: step 1/1.</text>
</comment>
<dbReference type="GO" id="GO:0005829">
    <property type="term" value="C:cytosol"/>
    <property type="evidence" value="ECO:0007669"/>
    <property type="project" value="TreeGrafter"/>
</dbReference>
<evidence type="ECO:0000256" key="6">
    <source>
        <dbReference type="ARBA" id="ARBA00011940"/>
    </source>
</evidence>
<dbReference type="CDD" id="cd00311">
    <property type="entry name" value="TIM"/>
    <property type="match status" value="1"/>
</dbReference>
<sequence>MKYPLIIGNWKLNGNKCTIVKLINDLKQNLLGVKGCKIAIAPPLIYLDQAKCLLENTDIELVAQNVDVNKNGSFTGDISADMLKDIGVKYILIGHSERRRYHNESNTFIAKKFTIIKEVGLIPVLCIGETEEERQARKTQEVCITQLESIFELQGISILEDAIIAYEPIWAIGTGKSATPSEVQKTHKFIRNYISSIDFNISQQLVIQYGGSVNNKNALAFFMQPDIDGVLVGNASLNAEIFADIIKCAVSIKKY</sequence>
<dbReference type="EMBL" id="AP010872">
    <property type="protein sequence ID" value="BAH83472.1"/>
    <property type="molecule type" value="Genomic_DNA"/>
</dbReference>
<evidence type="ECO:0000256" key="3">
    <source>
        <dbReference type="ARBA" id="ARBA00004939"/>
    </source>
</evidence>
<dbReference type="PROSITE" id="PS00171">
    <property type="entry name" value="TIM_1"/>
    <property type="match status" value="1"/>
</dbReference>
<dbReference type="Gene3D" id="3.20.20.70">
    <property type="entry name" value="Aldolase class I"/>
    <property type="match status" value="1"/>
</dbReference>
<dbReference type="Proteomes" id="UP000061704">
    <property type="component" value="Chromosome"/>
</dbReference>
<evidence type="ECO:0000256" key="5">
    <source>
        <dbReference type="ARBA" id="ARBA00011738"/>
    </source>
</evidence>
<dbReference type="InterPro" id="IPR035990">
    <property type="entry name" value="TIM_sf"/>
</dbReference>
<dbReference type="EC" id="5.3.1.1" evidence="6 13"/>
<comment type="similarity">
    <text evidence="4 13 14">Belongs to the triosephosphate isomerase family.</text>
</comment>
<feature type="active site" description="Proton acceptor" evidence="13">
    <location>
        <position position="167"/>
    </location>
</feature>
<evidence type="ECO:0000256" key="7">
    <source>
        <dbReference type="ARBA" id="ARBA00019397"/>
    </source>
</evidence>
<comment type="pathway">
    <text evidence="2 13 14">Carbohydrate biosynthesis; gluconeogenesis.</text>
</comment>
<dbReference type="FunFam" id="3.20.20.70:FF:000020">
    <property type="entry name" value="Triosephosphate isomerase"/>
    <property type="match status" value="1"/>
</dbReference>
<feature type="binding site" evidence="13">
    <location>
        <position position="212"/>
    </location>
    <ligand>
        <name>substrate</name>
    </ligand>
</feature>
<dbReference type="KEGG" id="icp:ICMP_644"/>
<proteinExistence type="inferred from homology"/>
<evidence type="ECO:0000256" key="14">
    <source>
        <dbReference type="RuleBase" id="RU363013"/>
    </source>
</evidence>
<keyword evidence="9 13" id="KW-0963">Cytoplasm</keyword>
<name>C5WDR6_9ENTR</name>
<dbReference type="GO" id="GO:0019563">
    <property type="term" value="P:glycerol catabolic process"/>
    <property type="evidence" value="ECO:0007669"/>
    <property type="project" value="TreeGrafter"/>
</dbReference>
<evidence type="ECO:0000256" key="8">
    <source>
        <dbReference type="ARBA" id="ARBA00022432"/>
    </source>
</evidence>
<keyword evidence="8 13" id="KW-0312">Gluconeogenesis</keyword>
<dbReference type="SUPFAM" id="SSF51351">
    <property type="entry name" value="Triosephosphate isomerase (TIM)"/>
    <property type="match status" value="1"/>
</dbReference>
<comment type="catalytic activity">
    <reaction evidence="1 13 14">
        <text>D-glyceraldehyde 3-phosphate = dihydroxyacetone phosphate</text>
        <dbReference type="Rhea" id="RHEA:18585"/>
        <dbReference type="ChEBI" id="CHEBI:57642"/>
        <dbReference type="ChEBI" id="CHEBI:59776"/>
        <dbReference type="EC" id="5.3.1.1"/>
    </reaction>
</comment>
<feature type="active site" description="Electrophile" evidence="13">
    <location>
        <position position="95"/>
    </location>
</feature>
<feature type="binding site" evidence="13">
    <location>
        <begin position="9"/>
        <end position="11"/>
    </location>
    <ligand>
        <name>substrate</name>
    </ligand>
</feature>
<protein>
    <recommendedName>
        <fullName evidence="7 13">Triosephosphate isomerase</fullName>
        <shortName evidence="13">TIM</shortName>
        <shortName evidence="13">TPI</shortName>
        <ecNumber evidence="6 13">5.3.1.1</ecNumber>
    </recommendedName>
    <alternativeName>
        <fullName evidence="13">Triose-phosphate isomerase</fullName>
    </alternativeName>
</protein>
<dbReference type="GO" id="GO:0046166">
    <property type="term" value="P:glyceraldehyde-3-phosphate biosynthetic process"/>
    <property type="evidence" value="ECO:0007669"/>
    <property type="project" value="TreeGrafter"/>
</dbReference>
<gene>
    <name evidence="13 15" type="primary">tpiA</name>
    <name evidence="15" type="ORF">ICMP_644</name>
</gene>
<dbReference type="Pfam" id="PF00121">
    <property type="entry name" value="TIM"/>
    <property type="match status" value="1"/>
</dbReference>
<evidence type="ECO:0000256" key="4">
    <source>
        <dbReference type="ARBA" id="ARBA00007422"/>
    </source>
</evidence>
<dbReference type="InterPro" id="IPR013785">
    <property type="entry name" value="Aldolase_TIM"/>
</dbReference>
<keyword evidence="11 13" id="KW-0413">Isomerase</keyword>
<comment type="pathway">
    <text evidence="3">Carbohydrate metabolism; erythritol degradation.</text>
</comment>
<evidence type="ECO:0000256" key="1">
    <source>
        <dbReference type="ARBA" id="ARBA00000474"/>
    </source>
</evidence>
<dbReference type="RefSeq" id="WP_041069914.1">
    <property type="nucleotide sequence ID" value="NZ_AP010872.1"/>
</dbReference>
<dbReference type="UniPathway" id="UPA00138"/>
<dbReference type="AlphaFoldDB" id="C5WDR6"/>
<reference evidence="15 16" key="1">
    <citation type="journal article" date="2011" name="Genome Biol. Evol.">
        <title>Reductive evolution of bacterial genome in insect gut environment.</title>
        <authorList>
            <person name="Nikoh N."/>
            <person name="Hosokawa T."/>
            <person name="Ohshima K."/>
            <person name="Hattori M."/>
            <person name="Fukatsu T."/>
        </authorList>
    </citation>
    <scope>NUCLEOTIDE SEQUENCE [LARGE SCALE GENOMIC DNA]</scope>
    <source>
        <strain evidence="15 16">Mpkobe</strain>
    </source>
</reference>
<dbReference type="OrthoDB" id="9809429at2"/>
<accession>C5WDR6</accession>
<evidence type="ECO:0000256" key="2">
    <source>
        <dbReference type="ARBA" id="ARBA00004742"/>
    </source>
</evidence>
<evidence type="ECO:0000256" key="13">
    <source>
        <dbReference type="HAMAP-Rule" id="MF_00147"/>
    </source>
</evidence>
<evidence type="ECO:0000313" key="15">
    <source>
        <dbReference type="EMBL" id="BAH83472.1"/>
    </source>
</evidence>
<evidence type="ECO:0000256" key="9">
    <source>
        <dbReference type="ARBA" id="ARBA00022490"/>
    </source>
</evidence>
<evidence type="ECO:0000256" key="10">
    <source>
        <dbReference type="ARBA" id="ARBA00023152"/>
    </source>
</evidence>
<keyword evidence="10 13" id="KW-0324">Glycolysis</keyword>
<dbReference type="InterPro" id="IPR022896">
    <property type="entry name" value="TrioseP_Isoase_bac/euk"/>
</dbReference>
<dbReference type="PANTHER" id="PTHR21139">
    <property type="entry name" value="TRIOSEPHOSPHATE ISOMERASE"/>
    <property type="match status" value="1"/>
</dbReference>
<dbReference type="InterPro" id="IPR000652">
    <property type="entry name" value="Triosephosphate_isomerase"/>
</dbReference>
<organism evidence="15 16">
    <name type="scientific">Candidatus Ishikawaella capsulata Mpkobe</name>
    <dbReference type="NCBI Taxonomy" id="476281"/>
    <lineage>
        <taxon>Bacteria</taxon>
        <taxon>Pseudomonadati</taxon>
        <taxon>Pseudomonadota</taxon>
        <taxon>Gammaproteobacteria</taxon>
        <taxon>Enterobacterales</taxon>
        <taxon>Enterobacteriaceae</taxon>
        <taxon>Candidatus Ishikawella</taxon>
    </lineage>
</organism>
<evidence type="ECO:0000256" key="12">
    <source>
        <dbReference type="ARBA" id="ARBA00055680"/>
    </source>
</evidence>
<dbReference type="PANTHER" id="PTHR21139:SF42">
    <property type="entry name" value="TRIOSEPHOSPHATE ISOMERASE"/>
    <property type="match status" value="1"/>
</dbReference>
<feature type="binding site" evidence="13">
    <location>
        <position position="173"/>
    </location>
    <ligand>
        <name>substrate</name>
    </ligand>
</feature>
<dbReference type="InterPro" id="IPR020861">
    <property type="entry name" value="Triosephosphate_isomerase_AS"/>
</dbReference>
<dbReference type="GO" id="GO:0006094">
    <property type="term" value="P:gluconeogenesis"/>
    <property type="evidence" value="ECO:0007669"/>
    <property type="project" value="UniProtKB-UniRule"/>
</dbReference>